<dbReference type="InterPro" id="IPR011992">
    <property type="entry name" value="EF-hand-dom_pair"/>
</dbReference>
<dbReference type="SMART" id="SM00054">
    <property type="entry name" value="EFh"/>
    <property type="match status" value="2"/>
</dbReference>
<evidence type="ECO:0000256" key="1">
    <source>
        <dbReference type="SAM" id="MobiDB-lite"/>
    </source>
</evidence>
<dbReference type="PROSITE" id="PS50222">
    <property type="entry name" value="EF_HAND_2"/>
    <property type="match status" value="1"/>
</dbReference>
<gene>
    <name evidence="3" type="ORF">GRI58_10890</name>
</gene>
<name>A0A845AIR3_9SPHN</name>
<evidence type="ECO:0000313" key="4">
    <source>
        <dbReference type="Proteomes" id="UP000439780"/>
    </source>
</evidence>
<dbReference type="SUPFAM" id="SSF47473">
    <property type="entry name" value="EF-hand"/>
    <property type="match status" value="1"/>
</dbReference>
<dbReference type="Pfam" id="PF13499">
    <property type="entry name" value="EF-hand_7"/>
    <property type="match status" value="1"/>
</dbReference>
<evidence type="ECO:0000313" key="3">
    <source>
        <dbReference type="EMBL" id="MXP29327.1"/>
    </source>
</evidence>
<dbReference type="Gene3D" id="1.10.238.10">
    <property type="entry name" value="EF-hand"/>
    <property type="match status" value="2"/>
</dbReference>
<organism evidence="3 4">
    <name type="scientific">Qipengyuania algicida</name>
    <dbReference type="NCBI Taxonomy" id="1836209"/>
    <lineage>
        <taxon>Bacteria</taxon>
        <taxon>Pseudomonadati</taxon>
        <taxon>Pseudomonadota</taxon>
        <taxon>Alphaproteobacteria</taxon>
        <taxon>Sphingomonadales</taxon>
        <taxon>Erythrobacteraceae</taxon>
        <taxon>Qipengyuania</taxon>
    </lineage>
</organism>
<dbReference type="InterPro" id="IPR018247">
    <property type="entry name" value="EF_Hand_1_Ca_BS"/>
</dbReference>
<dbReference type="AlphaFoldDB" id="A0A845AIR3"/>
<feature type="domain" description="EF-hand" evidence="2">
    <location>
        <begin position="123"/>
        <end position="158"/>
    </location>
</feature>
<protein>
    <recommendedName>
        <fullName evidence="2">EF-hand domain-containing protein</fullName>
    </recommendedName>
</protein>
<dbReference type="CDD" id="cd00051">
    <property type="entry name" value="EFh"/>
    <property type="match status" value="1"/>
</dbReference>
<keyword evidence="4" id="KW-1185">Reference proteome</keyword>
<feature type="compositionally biased region" description="Low complexity" evidence="1">
    <location>
        <begin position="253"/>
        <end position="263"/>
    </location>
</feature>
<reference evidence="3 4" key="1">
    <citation type="submission" date="2019-12" db="EMBL/GenBank/DDBJ databases">
        <title>Genomic-based taxomic classification of the family Erythrobacteraceae.</title>
        <authorList>
            <person name="Xu L."/>
        </authorList>
    </citation>
    <scope>NUCLEOTIDE SEQUENCE [LARGE SCALE GENOMIC DNA]</scope>
    <source>
        <strain evidence="3 4">KEMB 9005-328</strain>
    </source>
</reference>
<dbReference type="Pfam" id="PF13202">
    <property type="entry name" value="EF-hand_5"/>
    <property type="match status" value="2"/>
</dbReference>
<feature type="region of interest" description="Disordered" evidence="1">
    <location>
        <begin position="232"/>
        <end position="263"/>
    </location>
</feature>
<dbReference type="Proteomes" id="UP000439780">
    <property type="component" value="Unassembled WGS sequence"/>
</dbReference>
<dbReference type="EMBL" id="WTYA01000008">
    <property type="protein sequence ID" value="MXP29327.1"/>
    <property type="molecule type" value="Genomic_DNA"/>
</dbReference>
<dbReference type="InterPro" id="IPR002048">
    <property type="entry name" value="EF_hand_dom"/>
</dbReference>
<sequence>MNAPAIALQFATKMPPSGIILRQTRPITGLMSCGWYPAPPPPPKPGQPQLSPFFEIGEREIIMRKIALSISTAALAFGGIAYAQTGQERSPRGDVTRAEAQARAEKMFDRMDVNHDGVLNQADREAKMAERFDKIDINHDGSISREEFMAAHQNMGHRGKHRMGADGQQKQSKWAGKRMHRGGKHHGHMGGRMLMRMADPNHTGTVTKQAFVNAALTMFDKADLNHDGTVTPAERKAARATMKAKWQDRAKQWRAQQKAQPQG</sequence>
<dbReference type="PROSITE" id="PS00018">
    <property type="entry name" value="EF_HAND_1"/>
    <property type="match status" value="1"/>
</dbReference>
<evidence type="ECO:0000259" key="2">
    <source>
        <dbReference type="PROSITE" id="PS50222"/>
    </source>
</evidence>
<proteinExistence type="predicted"/>
<accession>A0A845AIR3</accession>
<comment type="caution">
    <text evidence="3">The sequence shown here is derived from an EMBL/GenBank/DDBJ whole genome shotgun (WGS) entry which is preliminary data.</text>
</comment>
<dbReference type="GO" id="GO:0005509">
    <property type="term" value="F:calcium ion binding"/>
    <property type="evidence" value="ECO:0007669"/>
    <property type="project" value="InterPro"/>
</dbReference>